<evidence type="ECO:0000259" key="4">
    <source>
        <dbReference type="SMART" id="SM00861"/>
    </source>
</evidence>
<accession>A0A7G8TB72</accession>
<sequence length="329" mass="36398">MKIEVNTHSKNMIRLAKEHPEVVVMSADLGTSCEIKEFHEVFPDRYFSMGIAEQNMCSWAAGMAREGFRPFLHTFSVFLYRRILDQLEMSVAYPNLPVVFVGFVPGITTPGGVTHQSTNDVGVLRTVPNLAIFDIGDATEIEGVLDLAYSYNGPVFIRMLRKEVPRFFPADEPIRFNHARILSEGTDITLLSSSVCTEEALRATAALREKGVSIRHLHVSTLKPFTDPQVVEACQKAKYGVVTIENGTVIGGLGSAVADVMAEHGIGKKLVKVGLQDTYAHGASKMYLLKKYKMDAMTLIGAVENLMGKSFEISEKDLEEIRFEDFSAV</sequence>
<dbReference type="AlphaFoldDB" id="A0A7G8TB72"/>
<dbReference type="InterPro" id="IPR051157">
    <property type="entry name" value="PDH/Transketolase"/>
</dbReference>
<dbReference type="SUPFAM" id="SSF52518">
    <property type="entry name" value="Thiamin diphosphate-binding fold (THDP-binding)"/>
    <property type="match status" value="1"/>
</dbReference>
<dbReference type="Pfam" id="PF02779">
    <property type="entry name" value="Transket_pyr"/>
    <property type="match status" value="1"/>
</dbReference>
<evidence type="ECO:0000256" key="3">
    <source>
        <dbReference type="ARBA" id="ARBA00023052"/>
    </source>
</evidence>
<dbReference type="SMART" id="SM00861">
    <property type="entry name" value="Transket_pyr"/>
    <property type="match status" value="1"/>
</dbReference>
<gene>
    <name evidence="5" type="ORF">HCR03_00595</name>
</gene>
<evidence type="ECO:0000256" key="1">
    <source>
        <dbReference type="ARBA" id="ARBA00001964"/>
    </source>
</evidence>
<comment type="cofactor">
    <cofactor evidence="1">
        <name>thiamine diphosphate</name>
        <dbReference type="ChEBI" id="CHEBI:58937"/>
    </cofactor>
</comment>
<evidence type="ECO:0000313" key="5">
    <source>
        <dbReference type="EMBL" id="QNK40863.1"/>
    </source>
</evidence>
<dbReference type="InterPro" id="IPR005475">
    <property type="entry name" value="Transketolase-like_Pyr-bd"/>
</dbReference>
<organism evidence="5 6">
    <name type="scientific">Caproicibacter fermentans</name>
    <dbReference type="NCBI Taxonomy" id="2576756"/>
    <lineage>
        <taxon>Bacteria</taxon>
        <taxon>Bacillati</taxon>
        <taxon>Bacillota</taxon>
        <taxon>Clostridia</taxon>
        <taxon>Eubacteriales</taxon>
        <taxon>Acutalibacteraceae</taxon>
        <taxon>Caproicibacter</taxon>
    </lineage>
</organism>
<dbReference type="PANTHER" id="PTHR43825:SF1">
    <property type="entry name" value="TRANSKETOLASE-LIKE PYRIMIDINE-BINDING DOMAIN-CONTAINING PROTEIN"/>
    <property type="match status" value="1"/>
</dbReference>
<dbReference type="SUPFAM" id="SSF52922">
    <property type="entry name" value="TK C-terminal domain-like"/>
    <property type="match status" value="1"/>
</dbReference>
<proteinExistence type="inferred from homology"/>
<dbReference type="InterPro" id="IPR009014">
    <property type="entry name" value="Transketo_C/PFOR_II"/>
</dbReference>
<name>A0A7G8TB72_9FIRM</name>
<dbReference type="InterPro" id="IPR033248">
    <property type="entry name" value="Transketolase_C"/>
</dbReference>
<reference evidence="5 6" key="1">
    <citation type="submission" date="2020-08" db="EMBL/GenBank/DDBJ databases">
        <title>The isolate Caproiciproducens sp. 7D4C2 produces n-caproate at mildly acidic conditions from hexoses: genome and rBOX comparison with related strains and chain-elongating bacteria.</title>
        <authorList>
            <person name="Esquivel-Elizondo S."/>
            <person name="Bagci C."/>
            <person name="Temovska M."/>
            <person name="Jeon B.S."/>
            <person name="Bessarab I."/>
            <person name="Williams R.B.H."/>
            <person name="Huson D.H."/>
            <person name="Angenent L.T."/>
        </authorList>
    </citation>
    <scope>NUCLEOTIDE SEQUENCE [LARGE SCALE GENOMIC DNA]</scope>
    <source>
        <strain evidence="5 6">7D4C2</strain>
    </source>
</reference>
<evidence type="ECO:0000313" key="6">
    <source>
        <dbReference type="Proteomes" id="UP000515909"/>
    </source>
</evidence>
<feature type="domain" description="Transketolase-like pyrimidine-binding" evidence="4">
    <location>
        <begin position="3"/>
        <end position="166"/>
    </location>
</feature>
<dbReference type="Gene3D" id="3.40.50.920">
    <property type="match status" value="1"/>
</dbReference>
<dbReference type="Gene3D" id="3.40.50.970">
    <property type="match status" value="1"/>
</dbReference>
<dbReference type="CDD" id="cd07033">
    <property type="entry name" value="TPP_PYR_DXS_TK_like"/>
    <property type="match status" value="1"/>
</dbReference>
<dbReference type="InterPro" id="IPR029061">
    <property type="entry name" value="THDP-binding"/>
</dbReference>
<protein>
    <submittedName>
        <fullName evidence="5">Transketolase</fullName>
    </submittedName>
</protein>
<dbReference type="RefSeq" id="WP_187036182.1">
    <property type="nucleotide sequence ID" value="NZ_CP060286.1"/>
</dbReference>
<dbReference type="Proteomes" id="UP000515909">
    <property type="component" value="Chromosome"/>
</dbReference>
<comment type="similarity">
    <text evidence="2">Belongs to the transketolase family.</text>
</comment>
<keyword evidence="3" id="KW-0786">Thiamine pyrophosphate</keyword>
<evidence type="ECO:0000256" key="2">
    <source>
        <dbReference type="ARBA" id="ARBA00007131"/>
    </source>
</evidence>
<dbReference type="EMBL" id="CP060286">
    <property type="protein sequence ID" value="QNK40863.1"/>
    <property type="molecule type" value="Genomic_DNA"/>
</dbReference>
<dbReference type="FunFam" id="3.40.50.970:FF:000129">
    <property type="entry name" value="Transketolase"/>
    <property type="match status" value="1"/>
</dbReference>
<dbReference type="Pfam" id="PF02780">
    <property type="entry name" value="Transketolase_C"/>
    <property type="match status" value="1"/>
</dbReference>
<dbReference type="KEGG" id="cfem:HCR03_00595"/>
<dbReference type="PANTHER" id="PTHR43825">
    <property type="entry name" value="PYRUVATE DEHYDROGENASE E1 COMPONENT"/>
    <property type="match status" value="1"/>
</dbReference>